<evidence type="ECO:0000313" key="2">
    <source>
        <dbReference type="EMBL" id="MBA2936500.1"/>
    </source>
</evidence>
<dbReference type="InterPro" id="IPR029058">
    <property type="entry name" value="AB_hydrolase_fold"/>
</dbReference>
<dbReference type="Pfam" id="PF11288">
    <property type="entry name" value="DUF3089"/>
    <property type="match status" value="1"/>
</dbReference>
<evidence type="ECO:0000256" key="1">
    <source>
        <dbReference type="SAM" id="Phobius"/>
    </source>
</evidence>
<dbReference type="EMBL" id="JACEIB010000027">
    <property type="protein sequence ID" value="MBA2936500.1"/>
    <property type="molecule type" value="Genomic_DNA"/>
</dbReference>
<dbReference type="Proteomes" id="UP000570166">
    <property type="component" value="Unassembled WGS sequence"/>
</dbReference>
<comment type="caution">
    <text evidence="2">The sequence shown here is derived from an EMBL/GenBank/DDBJ whole genome shotgun (WGS) entry which is preliminary data.</text>
</comment>
<dbReference type="AlphaFoldDB" id="A0A838LCC1"/>
<evidence type="ECO:0000313" key="3">
    <source>
        <dbReference type="Proteomes" id="UP000570166"/>
    </source>
</evidence>
<dbReference type="InterPro" id="IPR021440">
    <property type="entry name" value="DUF3089"/>
</dbReference>
<protein>
    <submittedName>
        <fullName evidence="2">DUF3089 domain-containing protein</fullName>
    </submittedName>
</protein>
<name>A0A838LCC1_9SPHN</name>
<proteinExistence type="predicted"/>
<feature type="transmembrane region" description="Helical" evidence="1">
    <location>
        <begin position="6"/>
        <end position="27"/>
    </location>
</feature>
<keyword evidence="3" id="KW-1185">Reference proteome</keyword>
<keyword evidence="1" id="KW-0812">Transmembrane</keyword>
<keyword evidence="1" id="KW-0472">Membrane</keyword>
<gene>
    <name evidence="2" type="ORF">HZF05_20660</name>
</gene>
<accession>A0A838LCC1</accession>
<keyword evidence="1" id="KW-1133">Transmembrane helix</keyword>
<reference evidence="2 3" key="1">
    <citation type="submission" date="2020-07" db="EMBL/GenBank/DDBJ databases">
        <authorList>
            <person name="Sun Q."/>
        </authorList>
    </citation>
    <scope>NUCLEOTIDE SEQUENCE [LARGE SCALE GENOMIC DNA]</scope>
    <source>
        <strain evidence="2 3">CGMCC 1.13654</strain>
    </source>
</reference>
<sequence length="372" mass="40382">MAARRFLYVIAAIIFLILAGGIVWTLFPEAVMRWTFVPTISFAAPPDGGPDYRDQSAWLSRPGLPNDPAQWLPDGVKGAAKTKAVVFFVPPTTYLDRGHWNAPIDDKSMNERAKKFVPTQLSAFTNVGRVWAPKYREATVGAFLTTKPDAAKALQLAYGDVSRAFDAFLDQAPPDAPIILAGHSQGSYHLLHLLKDRVAGDKKLRKRILAAYLVGWPVSVTTDLPKLGLPACTAPDEHGCILSWESFAEPADAAQLRTRYDAGVGFTGQPRANTPALCVNPITGTQGGTADANANLGAIKPNETYTKATLTPRLVPARCDPAGLLLIGPPPDGFGVMVLPGNNFHVFDYALFWANVRADAERRLAAFEKHRR</sequence>
<dbReference type="RefSeq" id="WP_160364342.1">
    <property type="nucleotide sequence ID" value="NZ_JACEIB010000027.1"/>
</dbReference>
<dbReference type="Gene3D" id="3.40.50.1820">
    <property type="entry name" value="alpha/beta hydrolase"/>
    <property type="match status" value="1"/>
</dbReference>
<organism evidence="2 3">
    <name type="scientific">Sphingomonas chungangi</name>
    <dbReference type="NCBI Taxonomy" id="2683589"/>
    <lineage>
        <taxon>Bacteria</taxon>
        <taxon>Pseudomonadati</taxon>
        <taxon>Pseudomonadota</taxon>
        <taxon>Alphaproteobacteria</taxon>
        <taxon>Sphingomonadales</taxon>
        <taxon>Sphingomonadaceae</taxon>
        <taxon>Sphingomonas</taxon>
    </lineage>
</organism>
<dbReference type="SUPFAM" id="SSF53474">
    <property type="entry name" value="alpha/beta-Hydrolases"/>
    <property type="match status" value="1"/>
</dbReference>